<reference evidence="7 8" key="1">
    <citation type="submission" date="2023-08" db="EMBL/GenBank/DDBJ databases">
        <title>Black Yeasts Isolated from many extreme environments.</title>
        <authorList>
            <person name="Coleine C."/>
            <person name="Stajich J.E."/>
            <person name="Selbmann L."/>
        </authorList>
    </citation>
    <scope>NUCLEOTIDE SEQUENCE [LARGE SCALE GENOMIC DNA]</scope>
    <source>
        <strain evidence="7 8">CCFEE 536</strain>
    </source>
</reference>
<organism evidence="7 8">
    <name type="scientific">Cryomyces antarcticus</name>
    <dbReference type="NCBI Taxonomy" id="329879"/>
    <lineage>
        <taxon>Eukaryota</taxon>
        <taxon>Fungi</taxon>
        <taxon>Dikarya</taxon>
        <taxon>Ascomycota</taxon>
        <taxon>Pezizomycotina</taxon>
        <taxon>Dothideomycetes</taxon>
        <taxon>Dothideomycetes incertae sedis</taxon>
        <taxon>Cryomyces</taxon>
    </lineage>
</organism>
<evidence type="ECO:0000256" key="1">
    <source>
        <dbReference type="ARBA" id="ARBA00004141"/>
    </source>
</evidence>
<dbReference type="EMBL" id="JAVRRA010028123">
    <property type="protein sequence ID" value="KAK5045593.1"/>
    <property type="molecule type" value="Genomic_DNA"/>
</dbReference>
<feature type="transmembrane region" description="Helical" evidence="6">
    <location>
        <begin position="34"/>
        <end position="54"/>
    </location>
</feature>
<protein>
    <submittedName>
        <fullName evidence="7">Uncharacterized protein</fullName>
    </submittedName>
</protein>
<evidence type="ECO:0000256" key="5">
    <source>
        <dbReference type="ARBA" id="ARBA00023136"/>
    </source>
</evidence>
<feature type="non-terminal residue" evidence="7">
    <location>
        <position position="79"/>
    </location>
</feature>
<evidence type="ECO:0000256" key="6">
    <source>
        <dbReference type="SAM" id="Phobius"/>
    </source>
</evidence>
<evidence type="ECO:0000313" key="8">
    <source>
        <dbReference type="Proteomes" id="UP001357485"/>
    </source>
</evidence>
<accession>A0ABR0ITR9</accession>
<evidence type="ECO:0000256" key="3">
    <source>
        <dbReference type="ARBA" id="ARBA00022692"/>
    </source>
</evidence>
<evidence type="ECO:0000256" key="2">
    <source>
        <dbReference type="ARBA" id="ARBA00022448"/>
    </source>
</evidence>
<feature type="transmembrane region" description="Helical" evidence="6">
    <location>
        <begin position="6"/>
        <end position="22"/>
    </location>
</feature>
<keyword evidence="8" id="KW-1185">Reference proteome</keyword>
<dbReference type="PANTHER" id="PTHR23501">
    <property type="entry name" value="MAJOR FACILITATOR SUPERFAMILY"/>
    <property type="match status" value="1"/>
</dbReference>
<dbReference type="PANTHER" id="PTHR23501:SF177">
    <property type="entry name" value="MAJOR FACILITATOR SUPERFAMILY (MFS) PROFILE DOMAIN-CONTAINING PROTEIN-RELATED"/>
    <property type="match status" value="1"/>
</dbReference>
<keyword evidence="3 6" id="KW-0812">Transmembrane</keyword>
<comment type="caution">
    <text evidence="7">The sequence shown here is derived from an EMBL/GenBank/DDBJ whole genome shotgun (WGS) entry which is preliminary data.</text>
</comment>
<name>A0ABR0ITR9_9PEZI</name>
<comment type="subcellular location">
    <subcellularLocation>
        <location evidence="1">Membrane</location>
        <topology evidence="1">Multi-pass membrane protein</topology>
    </subcellularLocation>
</comment>
<sequence length="79" mass="8644">MDIPGAFIIVAGVVCLLLALQWGGVSKAWKSADVIGTLVGFGLLFIVFIGVEYWQGDRALLVPYLLKKRVIWVGCAFNF</sequence>
<evidence type="ECO:0000256" key="4">
    <source>
        <dbReference type="ARBA" id="ARBA00022989"/>
    </source>
</evidence>
<evidence type="ECO:0000313" key="7">
    <source>
        <dbReference type="EMBL" id="KAK5045593.1"/>
    </source>
</evidence>
<gene>
    <name evidence="7" type="ORF">LTR16_011378</name>
</gene>
<dbReference type="Proteomes" id="UP001357485">
    <property type="component" value="Unassembled WGS sequence"/>
</dbReference>
<keyword evidence="5 6" id="KW-0472">Membrane</keyword>
<proteinExistence type="predicted"/>
<keyword evidence="4 6" id="KW-1133">Transmembrane helix</keyword>
<keyword evidence="2" id="KW-0813">Transport</keyword>